<evidence type="ECO:0000256" key="1">
    <source>
        <dbReference type="SAM" id="MobiDB-lite"/>
    </source>
</evidence>
<evidence type="ECO:0000313" key="3">
    <source>
        <dbReference type="Proteomes" id="UP000579812"/>
    </source>
</evidence>
<reference evidence="2 3" key="1">
    <citation type="submission" date="2020-04" db="EMBL/GenBank/DDBJ databases">
        <title>Chromosome-level genome assembly of a cyprinid fish Onychostoma macrolepis by integration of Nanopore Sequencing, Bionano and Hi-C technology.</title>
        <authorList>
            <person name="Wang D."/>
        </authorList>
    </citation>
    <scope>NUCLEOTIDE SEQUENCE [LARGE SCALE GENOMIC DNA]</scope>
    <source>
        <strain evidence="2">SWU-2019</strain>
        <tissue evidence="2">Muscle</tissue>
    </source>
</reference>
<dbReference type="EMBL" id="JAAMOB010000022">
    <property type="protein sequence ID" value="KAF4097684.1"/>
    <property type="molecule type" value="Genomic_DNA"/>
</dbReference>
<dbReference type="Proteomes" id="UP000579812">
    <property type="component" value="Unassembled WGS sequence"/>
</dbReference>
<keyword evidence="3" id="KW-1185">Reference proteome</keyword>
<evidence type="ECO:0000313" key="2">
    <source>
        <dbReference type="EMBL" id="KAF4097684.1"/>
    </source>
</evidence>
<feature type="compositionally biased region" description="Polar residues" evidence="1">
    <location>
        <begin position="115"/>
        <end position="127"/>
    </location>
</feature>
<gene>
    <name evidence="2" type="ORF">G5714_021692</name>
</gene>
<feature type="region of interest" description="Disordered" evidence="1">
    <location>
        <begin position="79"/>
        <end position="127"/>
    </location>
</feature>
<dbReference type="AlphaFoldDB" id="A0A7J6BS24"/>
<organism evidence="2 3">
    <name type="scientific">Onychostoma macrolepis</name>
    <dbReference type="NCBI Taxonomy" id="369639"/>
    <lineage>
        <taxon>Eukaryota</taxon>
        <taxon>Metazoa</taxon>
        <taxon>Chordata</taxon>
        <taxon>Craniata</taxon>
        <taxon>Vertebrata</taxon>
        <taxon>Euteleostomi</taxon>
        <taxon>Actinopterygii</taxon>
        <taxon>Neopterygii</taxon>
        <taxon>Teleostei</taxon>
        <taxon>Ostariophysi</taxon>
        <taxon>Cypriniformes</taxon>
        <taxon>Cyprinidae</taxon>
        <taxon>Acrossocheilinae</taxon>
        <taxon>Onychostoma</taxon>
    </lineage>
</organism>
<sequence length="127" mass="13938">MGRPLVLTAWFGATGQGGLKPKLNGVLITLRRITESAYEPYWPSAPADQRTEGGIWPRGPMKPLTRAQYSVVGRVGPIGLADKKSLGRPTRRLSRHPTGDQDSRHRMDEPHLRAASTSALRETSVNV</sequence>
<proteinExistence type="predicted"/>
<name>A0A7J6BS24_9TELE</name>
<protein>
    <submittedName>
        <fullName evidence="2">Uncharacterized protein</fullName>
    </submittedName>
</protein>
<feature type="compositionally biased region" description="Basic and acidic residues" evidence="1">
    <location>
        <begin position="97"/>
        <end position="112"/>
    </location>
</feature>
<comment type="caution">
    <text evidence="2">The sequence shown here is derived from an EMBL/GenBank/DDBJ whole genome shotgun (WGS) entry which is preliminary data.</text>
</comment>
<accession>A0A7J6BS24</accession>